<name>A0ACC0WT48_9STRA</name>
<gene>
    <name evidence="1" type="ORF">PsorP6_001267</name>
</gene>
<reference evidence="1 2" key="1">
    <citation type="journal article" date="2022" name="bioRxiv">
        <title>The genome of the oomycete Peronosclerospora sorghi, a cosmopolitan pathogen of maize and sorghum, is inflated with dispersed pseudogenes.</title>
        <authorList>
            <person name="Fletcher K."/>
            <person name="Martin F."/>
            <person name="Isakeit T."/>
            <person name="Cavanaugh K."/>
            <person name="Magill C."/>
            <person name="Michelmore R."/>
        </authorList>
    </citation>
    <scope>NUCLEOTIDE SEQUENCE [LARGE SCALE GENOMIC DNA]</scope>
    <source>
        <strain evidence="1">P6</strain>
    </source>
</reference>
<accession>A0ACC0WT48</accession>
<evidence type="ECO:0000313" key="1">
    <source>
        <dbReference type="EMBL" id="KAI9921136.1"/>
    </source>
</evidence>
<proteinExistence type="predicted"/>
<keyword evidence="2" id="KW-1185">Reference proteome</keyword>
<comment type="caution">
    <text evidence="1">The sequence shown here is derived from an EMBL/GenBank/DDBJ whole genome shotgun (WGS) entry which is preliminary data.</text>
</comment>
<evidence type="ECO:0000313" key="2">
    <source>
        <dbReference type="Proteomes" id="UP001163321"/>
    </source>
</evidence>
<sequence length="126" mass="14261">MPREAQLAIIRKYAADRNLFAKIRKLCTRWSAVAGVQKGKTRWRTTDSIEKWDAVEQHDMKLLCATVVQPVYIDEWGALNAICVLLPNLAPANTNTAGSNVANKGVAILQLRRRARSHRRHSQQSR</sequence>
<organism evidence="1 2">
    <name type="scientific">Peronosclerospora sorghi</name>
    <dbReference type="NCBI Taxonomy" id="230839"/>
    <lineage>
        <taxon>Eukaryota</taxon>
        <taxon>Sar</taxon>
        <taxon>Stramenopiles</taxon>
        <taxon>Oomycota</taxon>
        <taxon>Peronosporomycetes</taxon>
        <taxon>Peronosporales</taxon>
        <taxon>Peronosporaceae</taxon>
        <taxon>Peronosclerospora</taxon>
    </lineage>
</organism>
<protein>
    <submittedName>
        <fullName evidence="1">Uncharacterized protein</fullName>
    </submittedName>
</protein>
<dbReference type="Proteomes" id="UP001163321">
    <property type="component" value="Chromosome 1"/>
</dbReference>
<dbReference type="EMBL" id="CM047580">
    <property type="protein sequence ID" value="KAI9921136.1"/>
    <property type="molecule type" value="Genomic_DNA"/>
</dbReference>